<dbReference type="InterPro" id="IPR014756">
    <property type="entry name" value="Ig_E-set"/>
</dbReference>
<dbReference type="CDD" id="cd02859">
    <property type="entry name" value="E_set_AMPKbeta_like_N"/>
    <property type="match status" value="1"/>
</dbReference>
<dbReference type="EMBL" id="HBGR01008608">
    <property type="protein sequence ID" value="CAD9383183.1"/>
    <property type="molecule type" value="Transcribed_RNA"/>
</dbReference>
<evidence type="ECO:0000313" key="4">
    <source>
        <dbReference type="EMBL" id="CAD9383183.1"/>
    </source>
</evidence>
<name>A0A7S2B0Q8_9CHLO</name>
<feature type="region of interest" description="Disordered" evidence="2">
    <location>
        <begin position="1"/>
        <end position="22"/>
    </location>
</feature>
<dbReference type="SUPFAM" id="SSF81296">
    <property type="entry name" value="E set domains"/>
    <property type="match status" value="1"/>
</dbReference>
<evidence type="ECO:0000256" key="1">
    <source>
        <dbReference type="SAM" id="Coils"/>
    </source>
</evidence>
<feature type="coiled-coil region" evidence="1">
    <location>
        <begin position="205"/>
        <end position="232"/>
    </location>
</feature>
<feature type="region of interest" description="Disordered" evidence="2">
    <location>
        <begin position="90"/>
        <end position="127"/>
    </location>
</feature>
<sequence length="338" mass="36326">MASPLSRSCSRSHVKNKGGAQARLRSQSQACLHRGKACGFGAAGGASDGGDPLVVLCRGVSALPSRHQVARKTLAHSNRRYSWRVRSMWETQDGGNGTTPESAASSGGAEEGAAEASSSSTSAEASNNISTLNESAVAEELFRSLLPKLTLKAIKEQLEMRGLPAKGKKDELLESLENAIFPLASSASPPPVPDLSAETECLTELALALEEVSQLRAQVADKEEELLQTKAAARAAVTTEMANNASDHLLGLKPTTISYRALDDKVKMVEVAGSFNNWNTRMQMVPGEMRGMYTTDLYLYPGTYQIKYIVNGENWVIDENAPTWGEGLERNNVIVVEE</sequence>
<dbReference type="Gene3D" id="2.60.40.10">
    <property type="entry name" value="Immunoglobulins"/>
    <property type="match status" value="1"/>
</dbReference>
<dbReference type="InterPro" id="IPR036361">
    <property type="entry name" value="SAP_dom_sf"/>
</dbReference>
<dbReference type="Pfam" id="PF02037">
    <property type="entry name" value="SAP"/>
    <property type="match status" value="1"/>
</dbReference>
<feature type="compositionally biased region" description="Low complexity" evidence="2">
    <location>
        <begin position="114"/>
        <end position="126"/>
    </location>
</feature>
<dbReference type="PANTHER" id="PTHR47434:SF2">
    <property type="entry name" value="PROTEIN PTST HOMOLOG 3, CHLOROPLASTIC"/>
    <property type="match status" value="1"/>
</dbReference>
<organism evidence="4">
    <name type="scientific">Pycnococcus provasolii</name>
    <dbReference type="NCBI Taxonomy" id="41880"/>
    <lineage>
        <taxon>Eukaryota</taxon>
        <taxon>Viridiplantae</taxon>
        <taxon>Chlorophyta</taxon>
        <taxon>Pseudoscourfieldiophyceae</taxon>
        <taxon>Pseudoscourfieldiales</taxon>
        <taxon>Pycnococcaceae</taxon>
        <taxon>Pycnococcus</taxon>
    </lineage>
</organism>
<reference evidence="4" key="1">
    <citation type="submission" date="2021-01" db="EMBL/GenBank/DDBJ databases">
        <authorList>
            <person name="Corre E."/>
            <person name="Pelletier E."/>
            <person name="Niang G."/>
            <person name="Scheremetjew M."/>
            <person name="Finn R."/>
            <person name="Kale V."/>
            <person name="Holt S."/>
            <person name="Cochrane G."/>
            <person name="Meng A."/>
            <person name="Brown T."/>
            <person name="Cohen L."/>
        </authorList>
    </citation>
    <scope>NUCLEOTIDE SEQUENCE</scope>
    <source>
        <strain evidence="4">RCC733</strain>
    </source>
</reference>
<evidence type="ECO:0000256" key="2">
    <source>
        <dbReference type="SAM" id="MobiDB-lite"/>
    </source>
</evidence>
<dbReference type="PROSITE" id="PS50800">
    <property type="entry name" value="SAP"/>
    <property type="match status" value="1"/>
</dbReference>
<feature type="domain" description="SAP" evidence="3">
    <location>
        <begin position="146"/>
        <end position="180"/>
    </location>
</feature>
<dbReference type="InterPro" id="IPR013783">
    <property type="entry name" value="Ig-like_fold"/>
</dbReference>
<dbReference type="Pfam" id="PF16561">
    <property type="entry name" value="AMPK1_CBM"/>
    <property type="match status" value="1"/>
</dbReference>
<evidence type="ECO:0000259" key="3">
    <source>
        <dbReference type="PROSITE" id="PS50800"/>
    </source>
</evidence>
<keyword evidence="1" id="KW-0175">Coiled coil</keyword>
<proteinExistence type="predicted"/>
<dbReference type="PANTHER" id="PTHR47434">
    <property type="entry name" value="PROTEIN PTST HOMOLOG 3, CHLOROPLASTIC"/>
    <property type="match status" value="1"/>
</dbReference>
<dbReference type="InterPro" id="IPR003034">
    <property type="entry name" value="SAP_dom"/>
</dbReference>
<gene>
    <name evidence="4" type="ORF">PPRO1471_LOCUS5715</name>
</gene>
<dbReference type="Gene3D" id="1.10.720.30">
    <property type="entry name" value="SAP domain"/>
    <property type="match status" value="1"/>
</dbReference>
<accession>A0A7S2B0Q8</accession>
<protein>
    <recommendedName>
        <fullName evidence="3">SAP domain-containing protein</fullName>
    </recommendedName>
</protein>
<dbReference type="InterPro" id="IPR032640">
    <property type="entry name" value="AMPK1_CBM"/>
</dbReference>
<dbReference type="AlphaFoldDB" id="A0A7S2B0Q8"/>
<dbReference type="SUPFAM" id="SSF68906">
    <property type="entry name" value="SAP domain"/>
    <property type="match status" value="1"/>
</dbReference>
<dbReference type="SMART" id="SM00513">
    <property type="entry name" value="SAP"/>
    <property type="match status" value="1"/>
</dbReference>